<evidence type="ECO:0000259" key="3">
    <source>
        <dbReference type="Pfam" id="PF25077"/>
    </source>
</evidence>
<feature type="compositionally biased region" description="Basic and acidic residues" evidence="1">
    <location>
        <begin position="355"/>
        <end position="365"/>
    </location>
</feature>
<feature type="region of interest" description="Disordered" evidence="1">
    <location>
        <begin position="355"/>
        <end position="420"/>
    </location>
</feature>
<sequence>MTNVVLGPILRYTDDTSATVWLELDEACTVEVLGTTAATFQVGGHHYALVAVRGLRPGTSTPYDVRVGGAVLWPAAGDTHPPSRIRTVPPAAKARLLFGSCRFGPTEDAGRRRALGPDALESCARRLMDTPERDWPHAMLFLGDQVYADQTAPQVQREIAAHRDLTEPPGEEIADFQEYAVLYRHAWGDPLVRWLLSTVPSMMIFDDHDVRDDWNTSLEWRTAMAAQPWWRERLLGALVGYWVYQHIGNLSPDDLDADPTYRAVLAAGRAGDALPVLREFAAAADTELRTPGTADEVGGPRGRYKDVRWSYRRDLGALRLIVLDTRAGRILEGGSRAMLSDVDFDWLRTQLRLDPAHGSRPEHARATGSGGSAAIGGGAGTASGAGSTHGLDTRRDGRPGPADESRHGGGANASGRAAEPSEHVVIASSLPWLLPHAVHHLQAWNEAACTDRGRWPKLAERARQAGDLEHWAAFGESFDRLAELLRAAADRPGSASVSVLSGDVHHSYVAEAAYAPATRSRVVQVTCSPLHNAAPPHLVAPLRMAWARPLAALFRALGKRLGVPPLPLTWRKTAGPYFGNAVGVLDADGEHAVVALQRADEDGGLTTIHRSRLS</sequence>
<reference evidence="5" key="1">
    <citation type="journal article" date="2019" name="Int. J. Syst. Evol. Microbiol.">
        <title>The Global Catalogue of Microorganisms (GCM) 10K type strain sequencing project: providing services to taxonomists for standard genome sequencing and annotation.</title>
        <authorList>
            <consortium name="The Broad Institute Genomics Platform"/>
            <consortium name="The Broad Institute Genome Sequencing Center for Infectious Disease"/>
            <person name="Wu L."/>
            <person name="Ma J."/>
        </authorList>
    </citation>
    <scope>NUCLEOTIDE SEQUENCE [LARGE SCALE GENOMIC DNA]</scope>
    <source>
        <strain evidence="5">JCM 9687</strain>
    </source>
</reference>
<dbReference type="CDD" id="cd07389">
    <property type="entry name" value="MPP_PhoD"/>
    <property type="match status" value="1"/>
</dbReference>
<feature type="compositionally biased region" description="Basic and acidic residues" evidence="1">
    <location>
        <begin position="391"/>
        <end position="407"/>
    </location>
</feature>
<dbReference type="SUPFAM" id="SSF56300">
    <property type="entry name" value="Metallo-dependent phosphatases"/>
    <property type="match status" value="1"/>
</dbReference>
<dbReference type="PANTHER" id="PTHR37031">
    <property type="entry name" value="METALLOPHOSPHATASE BINDING DOMAIN PROTEIN"/>
    <property type="match status" value="1"/>
</dbReference>
<dbReference type="Gene3D" id="3.60.21.70">
    <property type="entry name" value="PhoD-like phosphatase"/>
    <property type="match status" value="2"/>
</dbReference>
<comment type="caution">
    <text evidence="4">The sequence shown here is derived from an EMBL/GenBank/DDBJ whole genome shotgun (WGS) entry which is preliminary data.</text>
</comment>
<accession>A0ABP6RU76</accession>
<evidence type="ECO:0000313" key="4">
    <source>
        <dbReference type="EMBL" id="GAA3360578.1"/>
    </source>
</evidence>
<dbReference type="PANTHER" id="PTHR37031:SF2">
    <property type="entry name" value="PHOD-LIKE PHOSPHATASE METALLOPHOSPHATASE DOMAIN-CONTAINING PROTEIN"/>
    <property type="match status" value="1"/>
</dbReference>
<gene>
    <name evidence="4" type="ORF">GCM10020366_41140</name>
</gene>
<feature type="domain" description="DUF7800" evidence="3">
    <location>
        <begin position="1"/>
        <end position="85"/>
    </location>
</feature>
<feature type="domain" description="PhoD-like phosphatase metallophosphatase" evidence="2">
    <location>
        <begin position="133"/>
        <end position="241"/>
    </location>
</feature>
<dbReference type="Pfam" id="PF09423">
    <property type="entry name" value="PhoD"/>
    <property type="match status" value="1"/>
</dbReference>
<protein>
    <submittedName>
        <fullName evidence="4">Alkaline phosphatase D family protein</fullName>
    </submittedName>
</protein>
<feature type="compositionally biased region" description="Gly residues" evidence="1">
    <location>
        <begin position="368"/>
        <end position="383"/>
    </location>
</feature>
<proteinExistence type="predicted"/>
<dbReference type="InterPro" id="IPR018946">
    <property type="entry name" value="PhoD-like_MPP"/>
</dbReference>
<dbReference type="Pfam" id="PF25077">
    <property type="entry name" value="DUF7800"/>
    <property type="match status" value="1"/>
</dbReference>
<dbReference type="Proteomes" id="UP001500483">
    <property type="component" value="Unassembled WGS sequence"/>
</dbReference>
<dbReference type="RefSeq" id="WP_344928783.1">
    <property type="nucleotide sequence ID" value="NZ_BAAAYK010000038.1"/>
</dbReference>
<evidence type="ECO:0000259" key="2">
    <source>
        <dbReference type="Pfam" id="PF09423"/>
    </source>
</evidence>
<name>A0ABP6RU76_9PSEU</name>
<dbReference type="EMBL" id="BAAAYK010000038">
    <property type="protein sequence ID" value="GAA3360578.1"/>
    <property type="molecule type" value="Genomic_DNA"/>
</dbReference>
<organism evidence="4 5">
    <name type="scientific">Saccharopolyspora gregorii</name>
    <dbReference type="NCBI Taxonomy" id="33914"/>
    <lineage>
        <taxon>Bacteria</taxon>
        <taxon>Bacillati</taxon>
        <taxon>Actinomycetota</taxon>
        <taxon>Actinomycetes</taxon>
        <taxon>Pseudonocardiales</taxon>
        <taxon>Pseudonocardiaceae</taxon>
        <taxon>Saccharopolyspora</taxon>
    </lineage>
</organism>
<dbReference type="InterPro" id="IPR038607">
    <property type="entry name" value="PhoD-like_sf"/>
</dbReference>
<dbReference type="InterPro" id="IPR056702">
    <property type="entry name" value="DUF7800"/>
</dbReference>
<dbReference type="InterPro" id="IPR029052">
    <property type="entry name" value="Metallo-depent_PP-like"/>
</dbReference>
<evidence type="ECO:0000313" key="5">
    <source>
        <dbReference type="Proteomes" id="UP001500483"/>
    </source>
</evidence>
<keyword evidence="5" id="KW-1185">Reference proteome</keyword>
<evidence type="ECO:0000256" key="1">
    <source>
        <dbReference type="SAM" id="MobiDB-lite"/>
    </source>
</evidence>